<dbReference type="Gene3D" id="2.130.10.10">
    <property type="entry name" value="YVTN repeat-like/Quinoprotein amine dehydrogenase"/>
    <property type="match status" value="2"/>
</dbReference>
<gene>
    <name evidence="1" type="ORF">CGL2_11346167</name>
</gene>
<organism evidence="1">
    <name type="scientific">Leptospirillum sp. Group II '5-way CG'</name>
    <dbReference type="NCBI Taxonomy" id="419541"/>
    <lineage>
        <taxon>Bacteria</taxon>
        <taxon>Pseudomonadati</taxon>
        <taxon>Nitrospirota</taxon>
        <taxon>Nitrospiria</taxon>
        <taxon>Nitrospirales</taxon>
        <taxon>Nitrospiraceae</taxon>
        <taxon>Leptospirillum</taxon>
    </lineage>
</organism>
<dbReference type="PANTHER" id="PTHR47197">
    <property type="entry name" value="PROTEIN NIRF"/>
    <property type="match status" value="1"/>
</dbReference>
<dbReference type="SUPFAM" id="SSF51004">
    <property type="entry name" value="C-terminal (heme d1) domain of cytochrome cd1-nitrite reductase"/>
    <property type="match status" value="1"/>
</dbReference>
<evidence type="ECO:0008006" key="2">
    <source>
        <dbReference type="Google" id="ProtNLM"/>
    </source>
</evidence>
<reference evidence="1" key="1">
    <citation type="journal article" date="2004" name="Nature">
        <title>Community structure and metabolism through reconstruction of microbial genomes from the environment.</title>
        <authorList>
            <person name="Tyson G.W."/>
            <person name="Chapman J."/>
            <person name="Hugenholtz P."/>
            <person name="Allen E.E."/>
            <person name="Ram R.J."/>
            <person name="Richardson P.M."/>
            <person name="Solovyev V.V."/>
            <person name="Rubin E.M."/>
            <person name="Rokhsar D.S."/>
            <person name="Banfield J.F."/>
        </authorList>
    </citation>
    <scope>NUCLEOTIDE SEQUENCE [LARGE SCALE GENOMIC DNA]</scope>
</reference>
<reference evidence="1" key="2">
    <citation type="journal article" date="2008" name="PLoS Biol.">
        <title>Population genomic analysis of strain variation in Leptospirillum group II bacteria involved in acid mine drainage formation.</title>
        <authorList>
            <person name="Simmons S.L."/>
            <person name="Dibartolo G."/>
            <person name="Denef V.J."/>
            <person name="Goltsman D.S."/>
            <person name="Thelen M.P."/>
            <person name="Banfield J.F."/>
        </authorList>
    </citation>
    <scope>NUCLEOTIDE SEQUENCE [LARGE SCALE GENOMIC DNA]</scope>
</reference>
<dbReference type="EMBL" id="DS995259">
    <property type="protein sequence ID" value="EDZ40387.1"/>
    <property type="molecule type" value="Genomic_DNA"/>
</dbReference>
<sequence length="364" mass="39839">MIRFRACRIVLAGIAVLGIVPDLFSNFLFARGDSRNDTGGWTTVATVPLPGPPGRFDYQSLDPRTGYLYIAGMGSDSLLVFNTRKNHLVADLPGFPHAHGVLVLPELHRAYVTVSPEGHFRKGHLAVVDTDSFRTIAMIPTGLHPDGLDRDPSTRRLFVSNEWGKSLTVIDLRTNHAIGTVPLGGEVGNTRLDPSTGQIVSLVQSTGDLVEINPATLKIVRRIPLPCEWPHSLYILVRPHRAFVGCEKDARLLSVNLDNEKISPRLSTGGKPDVLTWDPEDRRLFVASESGIVSVYREQAGTLSEISHRFLGKAAHTILFDPGNRLLYLPLENSGGRPVLRILDWREDGPGPVKSVVPGQSPSP</sequence>
<protein>
    <recommendedName>
        <fullName evidence="2">YncE family protein</fullName>
    </recommendedName>
</protein>
<dbReference type="InterPro" id="IPR011048">
    <property type="entry name" value="Haem_d1_sf"/>
</dbReference>
<accession>B6ALD3</accession>
<proteinExistence type="predicted"/>
<dbReference type="InterPro" id="IPR051200">
    <property type="entry name" value="Host-pathogen_enzymatic-act"/>
</dbReference>
<dbReference type="InterPro" id="IPR015943">
    <property type="entry name" value="WD40/YVTN_repeat-like_dom_sf"/>
</dbReference>
<evidence type="ECO:0000313" key="1">
    <source>
        <dbReference type="EMBL" id="EDZ40387.1"/>
    </source>
</evidence>
<dbReference type="AlphaFoldDB" id="B6ALD3"/>
<dbReference type="PANTHER" id="PTHR47197:SF3">
    <property type="entry name" value="DIHYDRO-HEME D1 DEHYDROGENASE"/>
    <property type="match status" value="1"/>
</dbReference>
<name>B6ALD3_9BACT</name>